<dbReference type="Proteomes" id="UP000321325">
    <property type="component" value="Unassembled WGS sequence"/>
</dbReference>
<keyword evidence="1" id="KW-0328">Glycosyltransferase</keyword>
<evidence type="ECO:0000313" key="6">
    <source>
        <dbReference type="EMBL" id="QBL13141.1"/>
    </source>
</evidence>
<reference evidence="6 8" key="1">
    <citation type="submission" date="2019-02" db="EMBL/GenBank/DDBJ databases">
        <title>Use of ANI for Rapid Identification of Enteric Bacteria.</title>
        <authorList>
            <person name="Pruckler J."/>
            <person name="Lane C."/>
            <person name="Aubert R."/>
        </authorList>
    </citation>
    <scope>NUCLEOTIDE SEQUENCE [LARGE SCALE GENOMIC DNA]</scope>
    <source>
        <strain evidence="6 8">2014D-0083</strain>
    </source>
</reference>
<sequence>MKIFINLPTWLGDAVMVSATIYAIKEKCPDANFLFYGSFVSTELFKNLQNSKILVENKKQRFSQIFKIRKELGKFDLAISFRSAFSSKIILNLIKAKKRFYFDKNQNKNEHQVLKYLKFIENSLNFKANSNSLKLPIKAKTTKKILGINAGAHYGSAKRWNSEYFAQVAKEFASTHKIIIFGVKTEQKICDEIQNLLLKDGVQAKNLCGKTSIFTLCKNISMLDILITNDSGPMHIGAAYGIKTIAIFGSTNFHQTSPWQKNARLAHLNLACMPCMKRICPLKHHACMNDLKPQIVIDKAKDLLKNDI</sequence>
<evidence type="ECO:0000256" key="5">
    <source>
        <dbReference type="ARBA" id="ARBA00047503"/>
    </source>
</evidence>
<dbReference type="Gene3D" id="3.40.50.2000">
    <property type="entry name" value="Glycogen Phosphorylase B"/>
    <property type="match status" value="2"/>
</dbReference>
<evidence type="ECO:0000313" key="9">
    <source>
        <dbReference type="Proteomes" id="UP000321325"/>
    </source>
</evidence>
<dbReference type="EMBL" id="VRMB01000004">
    <property type="protein sequence ID" value="TXK71376.1"/>
    <property type="molecule type" value="Genomic_DNA"/>
</dbReference>
<dbReference type="InterPro" id="IPR051199">
    <property type="entry name" value="LPS_LOS_Heptosyltrfase"/>
</dbReference>
<dbReference type="SUPFAM" id="SSF53756">
    <property type="entry name" value="UDP-Glycosyltransferase/glycogen phosphorylase"/>
    <property type="match status" value="1"/>
</dbReference>
<dbReference type="CDD" id="cd03789">
    <property type="entry name" value="GT9_LPS_heptosyltransferase"/>
    <property type="match status" value="1"/>
</dbReference>
<dbReference type="PANTHER" id="PTHR30160">
    <property type="entry name" value="TETRAACYLDISACCHARIDE 4'-KINASE-RELATED"/>
    <property type="match status" value="1"/>
</dbReference>
<dbReference type="Pfam" id="PF01075">
    <property type="entry name" value="Glyco_transf_9"/>
    <property type="match status" value="1"/>
</dbReference>
<dbReference type="PANTHER" id="PTHR30160:SF7">
    <property type="entry name" value="ADP-HEPTOSE--LPS HEPTOSYLTRANSFERASE 2"/>
    <property type="match status" value="1"/>
</dbReference>
<dbReference type="AlphaFoldDB" id="A0AAE5YG63"/>
<gene>
    <name evidence="6" type="primary">waaF</name>
    <name evidence="6" type="ORF">A9460_01880</name>
    <name evidence="7" type="ORF">FVD15_00625</name>
</gene>
<evidence type="ECO:0000256" key="1">
    <source>
        <dbReference type="ARBA" id="ARBA00022676"/>
    </source>
</evidence>
<comment type="similarity">
    <text evidence="3">Belongs to the glycosyltransferase 9 family.</text>
</comment>
<organism evidence="6 8">
    <name type="scientific">Campylobacter volucris</name>
    <dbReference type="NCBI Taxonomy" id="1031542"/>
    <lineage>
        <taxon>Bacteria</taxon>
        <taxon>Pseudomonadati</taxon>
        <taxon>Campylobacterota</taxon>
        <taxon>Epsilonproteobacteria</taxon>
        <taxon>Campylobacterales</taxon>
        <taxon>Campylobacteraceae</taxon>
        <taxon>Campylobacter</taxon>
    </lineage>
</organism>
<dbReference type="GO" id="GO:0005829">
    <property type="term" value="C:cytosol"/>
    <property type="evidence" value="ECO:0007669"/>
    <property type="project" value="TreeGrafter"/>
</dbReference>
<dbReference type="NCBIfam" id="TIGR02195">
    <property type="entry name" value="heptsyl_trn_II"/>
    <property type="match status" value="1"/>
</dbReference>
<dbReference type="Proteomes" id="UP000293421">
    <property type="component" value="Chromosome"/>
</dbReference>
<keyword evidence="2" id="KW-0808">Transferase</keyword>
<accession>A0AAE5YG63</accession>
<dbReference type="RefSeq" id="WP_039665923.1">
    <property type="nucleotide sequence ID" value="NZ_CP037746.1"/>
</dbReference>
<evidence type="ECO:0000313" key="7">
    <source>
        <dbReference type="EMBL" id="TXK71376.1"/>
    </source>
</evidence>
<dbReference type="EMBL" id="CP037746">
    <property type="protein sequence ID" value="QBL13141.1"/>
    <property type="molecule type" value="Genomic_DNA"/>
</dbReference>
<name>A0AAE5YG63_9BACT</name>
<dbReference type="InterPro" id="IPR011910">
    <property type="entry name" value="RfaF"/>
</dbReference>
<dbReference type="GeneID" id="66287921"/>
<keyword evidence="9" id="KW-1185">Reference proteome</keyword>
<evidence type="ECO:0000313" key="8">
    <source>
        <dbReference type="Proteomes" id="UP000293421"/>
    </source>
</evidence>
<proteinExistence type="inferred from homology"/>
<comment type="catalytic activity">
    <reaction evidence="5">
        <text>an L-alpha-D-Hep-(1-&gt;5)-[alpha-Kdo-(2-&gt;4)]-alpha-Kdo-(2-&gt;6)-lipid A + ADP-L-glycero-beta-D-manno-heptose = an L-alpha-D-Hep-(1-&gt;3)-L-alpha-D-Hep-(1-&gt;5)-[alpha-Kdo-(2-&gt;4)]-alpha-Kdo-(2-&gt;6)-lipid A + ADP + H(+)</text>
        <dbReference type="Rhea" id="RHEA:74071"/>
        <dbReference type="ChEBI" id="CHEBI:15378"/>
        <dbReference type="ChEBI" id="CHEBI:61506"/>
        <dbReference type="ChEBI" id="CHEBI:193068"/>
        <dbReference type="ChEBI" id="CHEBI:193069"/>
        <dbReference type="ChEBI" id="CHEBI:456216"/>
        <dbReference type="EC" id="2.4.99.24"/>
    </reaction>
</comment>
<dbReference type="GO" id="GO:0009244">
    <property type="term" value="P:lipopolysaccharide core region biosynthetic process"/>
    <property type="evidence" value="ECO:0007669"/>
    <property type="project" value="TreeGrafter"/>
</dbReference>
<evidence type="ECO:0000256" key="4">
    <source>
        <dbReference type="ARBA" id="ARBA00044042"/>
    </source>
</evidence>
<dbReference type="EC" id="2.4.99.24" evidence="4"/>
<dbReference type="InterPro" id="IPR002201">
    <property type="entry name" value="Glyco_trans_9"/>
</dbReference>
<dbReference type="GO" id="GO:0008713">
    <property type="term" value="F:ADP-heptose-lipopolysaccharide heptosyltransferase activity"/>
    <property type="evidence" value="ECO:0007669"/>
    <property type="project" value="UniProtKB-EC"/>
</dbReference>
<protein>
    <recommendedName>
        <fullName evidence="4">lipopolysaccharide heptosyltransferase II</fullName>
        <ecNumber evidence="4">2.4.99.24</ecNumber>
    </recommendedName>
</protein>
<reference evidence="7 9" key="2">
    <citation type="submission" date="2019-08" db="EMBL/GenBank/DDBJ databases">
        <title>Rapid identification of Enteric Bacteria from Whole Genome Sequences (WGS) using Average Nucleotide Identity (ANI).</title>
        <authorList>
            <person name="Lane C."/>
        </authorList>
    </citation>
    <scope>NUCLEOTIDE SEQUENCE [LARGE SCALE GENOMIC DNA]</scope>
    <source>
        <strain evidence="7 9">2010D-8464</strain>
    </source>
</reference>
<evidence type="ECO:0000256" key="3">
    <source>
        <dbReference type="ARBA" id="ARBA00043995"/>
    </source>
</evidence>
<evidence type="ECO:0000256" key="2">
    <source>
        <dbReference type="ARBA" id="ARBA00022679"/>
    </source>
</evidence>